<gene>
    <name evidence="1" type="ORF">H1P_1790004</name>
</gene>
<protein>
    <submittedName>
        <fullName evidence="1">Uncharacterized protein</fullName>
    </submittedName>
</protein>
<accession>A0A563VNH1</accession>
<dbReference type="AlphaFoldDB" id="A0A563VNH1"/>
<proteinExistence type="predicted"/>
<dbReference type="Proteomes" id="UP000320055">
    <property type="component" value="Unassembled WGS sequence"/>
</dbReference>
<dbReference type="EMBL" id="CAACVJ010000089">
    <property type="protein sequence ID" value="VEP13016.1"/>
    <property type="molecule type" value="Genomic_DNA"/>
</dbReference>
<keyword evidence="2" id="KW-1185">Reference proteome</keyword>
<reference evidence="1 2" key="1">
    <citation type="submission" date="2019-01" db="EMBL/GenBank/DDBJ databases">
        <authorList>
            <person name="Brito A."/>
        </authorList>
    </citation>
    <scope>NUCLEOTIDE SEQUENCE [LARGE SCALE GENOMIC DNA]</scope>
    <source>
        <strain evidence="1">1</strain>
    </source>
</reference>
<sequence length="55" mass="6420">MHLRKSSSVYAIIKQYSLQICEITLSSPQNLVEIEIPTKVKHQRIILRWETILLG</sequence>
<evidence type="ECO:0000313" key="2">
    <source>
        <dbReference type="Proteomes" id="UP000320055"/>
    </source>
</evidence>
<name>A0A563VNH1_9CYAN</name>
<organism evidence="1 2">
    <name type="scientific">Hyella patelloides LEGE 07179</name>
    <dbReference type="NCBI Taxonomy" id="945734"/>
    <lineage>
        <taxon>Bacteria</taxon>
        <taxon>Bacillati</taxon>
        <taxon>Cyanobacteriota</taxon>
        <taxon>Cyanophyceae</taxon>
        <taxon>Pleurocapsales</taxon>
        <taxon>Hyellaceae</taxon>
        <taxon>Hyella</taxon>
    </lineage>
</organism>
<evidence type="ECO:0000313" key="1">
    <source>
        <dbReference type="EMBL" id="VEP13016.1"/>
    </source>
</evidence>